<dbReference type="SMART" id="SM00382">
    <property type="entry name" value="AAA"/>
    <property type="match status" value="2"/>
</dbReference>
<evidence type="ECO:0000256" key="1">
    <source>
        <dbReference type="ARBA" id="ARBA00022741"/>
    </source>
</evidence>
<evidence type="ECO:0000256" key="3">
    <source>
        <dbReference type="SAM" id="MobiDB-lite"/>
    </source>
</evidence>
<dbReference type="InterPro" id="IPR003593">
    <property type="entry name" value="AAA+_ATPase"/>
</dbReference>
<dbReference type="InterPro" id="IPR027417">
    <property type="entry name" value="P-loop_NTPase"/>
</dbReference>
<dbReference type="PANTHER" id="PTHR43038">
    <property type="entry name" value="ATP-BINDING CASSETTE, SUB-FAMILY H, MEMBER 1"/>
    <property type="match status" value="1"/>
</dbReference>
<organism evidence="5 6">
    <name type="scientific">Brevundimonas mediterranea</name>
    <dbReference type="NCBI Taxonomy" id="74329"/>
    <lineage>
        <taxon>Bacteria</taxon>
        <taxon>Pseudomonadati</taxon>
        <taxon>Pseudomonadota</taxon>
        <taxon>Alphaproteobacteria</taxon>
        <taxon>Caulobacterales</taxon>
        <taxon>Caulobacteraceae</taxon>
        <taxon>Brevundimonas</taxon>
    </lineage>
</organism>
<dbReference type="PANTHER" id="PTHR43038:SF3">
    <property type="entry name" value="ABC TRANSPORTER G FAMILY MEMBER 20 ISOFORM X1"/>
    <property type="match status" value="1"/>
</dbReference>
<sequence>MAEAVVEARGLGRRYGARSVLENIDLDVHAGQVFGVVGPDGAGKSTLLQMLAAILRPSAGTCQVLGRDVRRDPAGVQARVGYMSQGFSLYDRLTVAENLAFAADIRDVTGPDRAVRGAELLRMAGLDRFQHRREGQLSGGMRKKLALCANLMHEPPLLILDEPSLGVDPLSRRELWRILDRARTEGRTIVFATSYMDEADACDRVLLLRDGKPLALGAPQELRRDVAGQVYRITGPALDRIEAALETDVGVISFQRRAGREVRAQVRDGSRLAPIEAAVAEAAVPTMEDVFTFASAPPPAPPGAASAAPPQPPPPRIRNDVIVSRGVSVRFGDFKAVDDVTITVAEGEILGLLGPNGAGKTTLIRILCGLLSPGEGTAEVAGFDVARQSEAVRARIGYMSQRFSLYPDLSARENLTFFARAYGVPRSQLRERIAWASARASLENAGEGAVRDLSGATRQRLALACAIVHRPRVLFLDEPTSGVDPLSRFRFWRLIAALAADGVGIVVTTHYMEEAAFCDRLGLMMDGRLIALGPLTTLAGELGLATPDVEAVFLGFIERERAGQGRAA</sequence>
<dbReference type="InterPro" id="IPR017871">
    <property type="entry name" value="ABC_transporter-like_CS"/>
</dbReference>
<evidence type="ECO:0000313" key="5">
    <source>
        <dbReference type="EMBL" id="MBB3873103.1"/>
    </source>
</evidence>
<keyword evidence="2 5" id="KW-0067">ATP-binding</keyword>
<dbReference type="GO" id="GO:0005524">
    <property type="term" value="F:ATP binding"/>
    <property type="evidence" value="ECO:0007669"/>
    <property type="project" value="UniProtKB-KW"/>
</dbReference>
<accession>A0A7W6F0S4</accession>
<dbReference type="PROSITE" id="PS50893">
    <property type="entry name" value="ABC_TRANSPORTER_2"/>
    <property type="match status" value="2"/>
</dbReference>
<evidence type="ECO:0000256" key="2">
    <source>
        <dbReference type="ARBA" id="ARBA00022840"/>
    </source>
</evidence>
<feature type="region of interest" description="Disordered" evidence="3">
    <location>
        <begin position="293"/>
        <end position="317"/>
    </location>
</feature>
<reference evidence="5 6" key="1">
    <citation type="submission" date="2020-08" db="EMBL/GenBank/DDBJ databases">
        <title>Genomic Encyclopedia of Type Strains, Phase IV (KMG-IV): sequencing the most valuable type-strain genomes for metagenomic binning, comparative biology and taxonomic classification.</title>
        <authorList>
            <person name="Goeker M."/>
        </authorList>
    </citation>
    <scope>NUCLEOTIDE SEQUENCE [LARGE SCALE GENOMIC DNA]</scope>
    <source>
        <strain evidence="5 6">DSM 14878</strain>
    </source>
</reference>
<name>A0A7W6F0S4_9CAUL</name>
<protein>
    <submittedName>
        <fullName evidence="5">ABC-2 type transport system ATP-binding protein</fullName>
    </submittedName>
</protein>
<comment type="caution">
    <text evidence="5">The sequence shown here is derived from an EMBL/GenBank/DDBJ whole genome shotgun (WGS) entry which is preliminary data.</text>
</comment>
<dbReference type="RefSeq" id="WP_183197622.1">
    <property type="nucleotide sequence ID" value="NZ_JACIDA010000002.1"/>
</dbReference>
<feature type="domain" description="ABC transporter" evidence="4">
    <location>
        <begin position="317"/>
        <end position="551"/>
    </location>
</feature>
<dbReference type="SUPFAM" id="SSF52540">
    <property type="entry name" value="P-loop containing nucleoside triphosphate hydrolases"/>
    <property type="match status" value="2"/>
</dbReference>
<dbReference type="EMBL" id="JACIDA010000002">
    <property type="protein sequence ID" value="MBB3873103.1"/>
    <property type="molecule type" value="Genomic_DNA"/>
</dbReference>
<feature type="domain" description="ABC transporter" evidence="4">
    <location>
        <begin position="6"/>
        <end position="235"/>
    </location>
</feature>
<dbReference type="AlphaFoldDB" id="A0A7W6F0S4"/>
<dbReference type="GO" id="GO:0016887">
    <property type="term" value="F:ATP hydrolysis activity"/>
    <property type="evidence" value="ECO:0007669"/>
    <property type="project" value="InterPro"/>
</dbReference>
<keyword evidence="1" id="KW-0547">Nucleotide-binding</keyword>
<dbReference type="Pfam" id="PF00005">
    <property type="entry name" value="ABC_tran"/>
    <property type="match status" value="2"/>
</dbReference>
<dbReference type="Gene3D" id="3.40.50.300">
    <property type="entry name" value="P-loop containing nucleotide triphosphate hydrolases"/>
    <property type="match status" value="2"/>
</dbReference>
<dbReference type="InterPro" id="IPR003439">
    <property type="entry name" value="ABC_transporter-like_ATP-bd"/>
</dbReference>
<gene>
    <name evidence="5" type="ORF">GGR11_002656</name>
</gene>
<dbReference type="CDD" id="cd03230">
    <property type="entry name" value="ABC_DR_subfamily_A"/>
    <property type="match status" value="2"/>
</dbReference>
<evidence type="ECO:0000259" key="4">
    <source>
        <dbReference type="PROSITE" id="PS50893"/>
    </source>
</evidence>
<dbReference type="PROSITE" id="PS00211">
    <property type="entry name" value="ABC_TRANSPORTER_1"/>
    <property type="match status" value="1"/>
</dbReference>
<proteinExistence type="predicted"/>
<dbReference type="Proteomes" id="UP000532936">
    <property type="component" value="Unassembled WGS sequence"/>
</dbReference>
<evidence type="ECO:0000313" key="6">
    <source>
        <dbReference type="Proteomes" id="UP000532936"/>
    </source>
</evidence>